<dbReference type="PANTHER" id="PTHR37171:SF1">
    <property type="entry name" value="SERINE_THREONINE-PROTEIN KINASE YRZF-RELATED"/>
    <property type="match status" value="1"/>
</dbReference>
<dbReference type="InterPro" id="IPR000719">
    <property type="entry name" value="Prot_kinase_dom"/>
</dbReference>
<dbReference type="Gene3D" id="1.10.510.10">
    <property type="entry name" value="Transferase(Phosphotransferase) domain 1"/>
    <property type="match status" value="1"/>
</dbReference>
<dbReference type="AlphaFoldDB" id="A0A9W4SHG3"/>
<feature type="compositionally biased region" description="Acidic residues" evidence="1">
    <location>
        <begin position="284"/>
        <end position="297"/>
    </location>
</feature>
<dbReference type="InterPro" id="IPR052396">
    <property type="entry name" value="Meiotic_Drive_Suppr_Kinase"/>
</dbReference>
<reference evidence="3" key="1">
    <citation type="submission" date="2022-08" db="EMBL/GenBank/DDBJ databases">
        <authorList>
            <person name="Kallberg Y."/>
            <person name="Tangrot J."/>
            <person name="Rosling A."/>
        </authorList>
    </citation>
    <scope>NUCLEOTIDE SEQUENCE</scope>
    <source>
        <strain evidence="3">Wild A</strain>
    </source>
</reference>
<comment type="caution">
    <text evidence="3">The sequence shown here is derived from an EMBL/GenBank/DDBJ whole genome shotgun (WGS) entry which is preliminary data.</text>
</comment>
<protein>
    <submittedName>
        <fullName evidence="3">11184_t:CDS:1</fullName>
    </submittedName>
</protein>
<dbReference type="EMBL" id="CAMKVN010000509">
    <property type="protein sequence ID" value="CAI2168677.1"/>
    <property type="molecule type" value="Genomic_DNA"/>
</dbReference>
<evidence type="ECO:0000313" key="4">
    <source>
        <dbReference type="Proteomes" id="UP001153678"/>
    </source>
</evidence>
<dbReference type="GO" id="GO:0004672">
    <property type="term" value="F:protein kinase activity"/>
    <property type="evidence" value="ECO:0007669"/>
    <property type="project" value="InterPro"/>
</dbReference>
<dbReference type="SUPFAM" id="SSF56112">
    <property type="entry name" value="Protein kinase-like (PK-like)"/>
    <property type="match status" value="1"/>
</dbReference>
<dbReference type="InterPro" id="IPR008266">
    <property type="entry name" value="Tyr_kinase_AS"/>
</dbReference>
<feature type="region of interest" description="Disordered" evidence="1">
    <location>
        <begin position="269"/>
        <end position="330"/>
    </location>
</feature>
<organism evidence="3 4">
    <name type="scientific">Funneliformis geosporum</name>
    <dbReference type="NCBI Taxonomy" id="1117311"/>
    <lineage>
        <taxon>Eukaryota</taxon>
        <taxon>Fungi</taxon>
        <taxon>Fungi incertae sedis</taxon>
        <taxon>Mucoromycota</taxon>
        <taxon>Glomeromycotina</taxon>
        <taxon>Glomeromycetes</taxon>
        <taxon>Glomerales</taxon>
        <taxon>Glomeraceae</taxon>
        <taxon>Funneliformis</taxon>
    </lineage>
</organism>
<dbReference type="PROSITE" id="PS50011">
    <property type="entry name" value="PROTEIN_KINASE_DOM"/>
    <property type="match status" value="1"/>
</dbReference>
<gene>
    <name evidence="3" type="ORF">FWILDA_LOCUS3701</name>
</gene>
<dbReference type="PANTHER" id="PTHR37171">
    <property type="entry name" value="SERINE/THREONINE-PROTEIN KINASE YRZF-RELATED"/>
    <property type="match status" value="1"/>
</dbReference>
<proteinExistence type="predicted"/>
<dbReference type="Proteomes" id="UP001153678">
    <property type="component" value="Unassembled WGS sequence"/>
</dbReference>
<dbReference type="PROSITE" id="PS00109">
    <property type="entry name" value="PROTEIN_KINASE_TYR"/>
    <property type="match status" value="1"/>
</dbReference>
<dbReference type="GO" id="GO:0005524">
    <property type="term" value="F:ATP binding"/>
    <property type="evidence" value="ECO:0007669"/>
    <property type="project" value="InterPro"/>
</dbReference>
<feature type="domain" description="Protein kinase" evidence="2">
    <location>
        <begin position="265"/>
        <end position="509"/>
    </location>
</feature>
<evidence type="ECO:0000256" key="1">
    <source>
        <dbReference type="SAM" id="MobiDB-lite"/>
    </source>
</evidence>
<sequence length="509" mass="57623">MNRRVQELFRAVIPALSFNRIKTKSTVISASRRVPNYPVELWGAFLSNAFNASLSINAEDRKFYKPNFPQLSINSEDTTVVLFLEVVGKVNDQRLASLPNPQMWCKHNQAPFVKGEPDIVCIGAPDSTTLRSTNEYGVSLLATVEVKSDQLLNNIIQEIIGEQRLSGGERELYNIYNVARGQKDSGTNNYSKYDKLRNIVHQAFVYMVVNDRRYGMITTLNQTWFMFRKVGDEKTLCISPAVSVRQVYTNNQASFWECLRYFEDLSTSNPYARSPSGSEPPLTDSDDSDDGDSDNQEDPPPPPPSGSGVSSRTRKKTKSNATNNTELKETKEKEIKENILLKYMKNYDRNHFTFGHILGYGRTGCIFEATLGRETGALKKVALYKDGNKLEELLSEIKIYIGPLLKFGVLCEAFVFILTSLAEETFATIGDITRKEKELAIKGLQELHSKGVMHGDVRLENIMVKRRNKGSTSCVWWIDFGWSKMTDNLKELDKELTELKYLLGMVGMK</sequence>
<name>A0A9W4SHG3_9GLOM</name>
<dbReference type="InterPro" id="IPR011009">
    <property type="entry name" value="Kinase-like_dom_sf"/>
</dbReference>
<evidence type="ECO:0000313" key="3">
    <source>
        <dbReference type="EMBL" id="CAI2168677.1"/>
    </source>
</evidence>
<evidence type="ECO:0000259" key="2">
    <source>
        <dbReference type="PROSITE" id="PS50011"/>
    </source>
</evidence>
<keyword evidence="4" id="KW-1185">Reference proteome</keyword>
<dbReference type="OrthoDB" id="10020333at2759"/>
<accession>A0A9W4SHG3</accession>